<evidence type="ECO:0000313" key="4">
    <source>
        <dbReference type="EMBL" id="MBU3803537.1"/>
    </source>
</evidence>
<protein>
    <recommendedName>
        <fullName evidence="2">Phosphoesterase</fullName>
        <ecNumber evidence="2">3.1.4.-</ecNumber>
    </recommendedName>
</protein>
<dbReference type="NCBIfam" id="TIGR00040">
    <property type="entry name" value="yfcE"/>
    <property type="match status" value="1"/>
</dbReference>
<dbReference type="SUPFAM" id="SSF56300">
    <property type="entry name" value="Metallo-dependent phosphatases"/>
    <property type="match status" value="1"/>
</dbReference>
<name>A0A9E2NJW8_9FIRM</name>
<keyword evidence="4" id="KW-0378">Hydrolase</keyword>
<dbReference type="InterPro" id="IPR000979">
    <property type="entry name" value="Phosphodiesterase_MJ0936/Vps29"/>
</dbReference>
<dbReference type="GO" id="GO:0016787">
    <property type="term" value="F:hydrolase activity"/>
    <property type="evidence" value="ECO:0007669"/>
    <property type="project" value="UniProtKB-UniRule"/>
</dbReference>
<proteinExistence type="inferred from homology"/>
<keyword evidence="2" id="KW-0479">Metal-binding</keyword>
<dbReference type="EMBL" id="JAHLFQ010000040">
    <property type="protein sequence ID" value="MBU3803537.1"/>
    <property type="molecule type" value="Genomic_DNA"/>
</dbReference>
<dbReference type="Gene3D" id="3.60.21.10">
    <property type="match status" value="1"/>
</dbReference>
<dbReference type="NCBIfam" id="NF006988">
    <property type="entry name" value="PRK09453.1"/>
    <property type="match status" value="1"/>
</dbReference>
<dbReference type="GO" id="GO:0046872">
    <property type="term" value="F:metal ion binding"/>
    <property type="evidence" value="ECO:0007669"/>
    <property type="project" value="UniProtKB-KW"/>
</dbReference>
<dbReference type="InterPro" id="IPR029052">
    <property type="entry name" value="Metallo-depent_PP-like"/>
</dbReference>
<comment type="cofactor">
    <cofactor evidence="2">
        <name>a divalent metal cation</name>
        <dbReference type="ChEBI" id="CHEBI:60240"/>
    </cofactor>
</comment>
<reference evidence="4" key="2">
    <citation type="submission" date="2021-04" db="EMBL/GenBank/DDBJ databases">
        <authorList>
            <person name="Gilroy R."/>
        </authorList>
    </citation>
    <scope>NUCLEOTIDE SEQUENCE</scope>
    <source>
        <strain evidence="4">B5-657</strain>
    </source>
</reference>
<dbReference type="Proteomes" id="UP000824229">
    <property type="component" value="Unassembled WGS sequence"/>
</dbReference>
<dbReference type="AlphaFoldDB" id="A0A9E2NJW8"/>
<organism evidence="4 5">
    <name type="scientific">Candidatus Cellulosilyticum pullistercoris</name>
    <dbReference type="NCBI Taxonomy" id="2838521"/>
    <lineage>
        <taxon>Bacteria</taxon>
        <taxon>Bacillati</taxon>
        <taxon>Bacillota</taxon>
        <taxon>Clostridia</taxon>
        <taxon>Lachnospirales</taxon>
        <taxon>Cellulosilyticaceae</taxon>
        <taxon>Cellulosilyticum</taxon>
    </lineage>
</organism>
<sequence>MRYFIISDIHGSPIYLKKALDLFKEGSYDYLIILGDILYHGPRNKIPEGYDPQEVVNLLNSISHQVIACRGNCEAEVDQMLLSFPCLGDYNLIVDGEVSLFATHGHKYTSEHFPMGPGAHCVFLSGHTHLWTLEQKDQLIICNPGSITLPKENRPHTYATYENRTLSVIDFDGQVLSSLTF</sequence>
<dbReference type="EC" id="3.1.4.-" evidence="2"/>
<evidence type="ECO:0000256" key="2">
    <source>
        <dbReference type="RuleBase" id="RU362039"/>
    </source>
</evidence>
<reference evidence="4" key="1">
    <citation type="journal article" date="2021" name="PeerJ">
        <title>Extensive microbial diversity within the chicken gut microbiome revealed by metagenomics and culture.</title>
        <authorList>
            <person name="Gilroy R."/>
            <person name="Ravi A."/>
            <person name="Getino M."/>
            <person name="Pursley I."/>
            <person name="Horton D.L."/>
            <person name="Alikhan N.F."/>
            <person name="Baker D."/>
            <person name="Gharbi K."/>
            <person name="Hall N."/>
            <person name="Watson M."/>
            <person name="Adriaenssens E.M."/>
            <person name="Foster-Nyarko E."/>
            <person name="Jarju S."/>
            <person name="Secka A."/>
            <person name="Antonio M."/>
            <person name="Oren A."/>
            <person name="Chaudhuri R.R."/>
            <person name="La Ragione R."/>
            <person name="Hildebrand F."/>
            <person name="Pallen M.J."/>
        </authorList>
    </citation>
    <scope>NUCLEOTIDE SEQUENCE</scope>
    <source>
        <strain evidence="4">B5-657</strain>
    </source>
</reference>
<comment type="similarity">
    <text evidence="1 2">Belongs to the metallophosphoesterase superfamily. YfcE family.</text>
</comment>
<dbReference type="Pfam" id="PF12850">
    <property type="entry name" value="Metallophos_2"/>
    <property type="match status" value="1"/>
</dbReference>
<feature type="domain" description="Calcineurin-like phosphoesterase" evidence="3">
    <location>
        <begin position="1"/>
        <end position="162"/>
    </location>
</feature>
<accession>A0A9E2NJW8</accession>
<evidence type="ECO:0000313" key="5">
    <source>
        <dbReference type="Proteomes" id="UP000824229"/>
    </source>
</evidence>
<comment type="caution">
    <text evidence="4">The sequence shown here is derived from an EMBL/GenBank/DDBJ whole genome shotgun (WGS) entry which is preliminary data.</text>
</comment>
<evidence type="ECO:0000259" key="3">
    <source>
        <dbReference type="Pfam" id="PF12850"/>
    </source>
</evidence>
<evidence type="ECO:0000256" key="1">
    <source>
        <dbReference type="ARBA" id="ARBA00008950"/>
    </source>
</evidence>
<gene>
    <name evidence="4" type="primary">yfcE</name>
    <name evidence="4" type="ORF">H9872_02100</name>
</gene>
<dbReference type="InterPro" id="IPR024654">
    <property type="entry name" value="Calcineurin-like_PHP_lpxH"/>
</dbReference>